<evidence type="ECO:0000259" key="1">
    <source>
        <dbReference type="PROSITE" id="PS01186"/>
    </source>
</evidence>
<sequence length="113" mass="12324">MSEYKTLLQRPVSLRNESTIFQSGYKAPARDEACPGHCNGVCNAHTGTCTCQAGWKGRGCTEMAKRPCSNHYRATGSEPAMQPGRWSIPGWLANRYPDDSASSVAERLEMLGA</sequence>
<gene>
    <name evidence="2" type="ORF">WJX84_011379</name>
</gene>
<name>A0AAW1T1P2_9CHLO</name>
<dbReference type="AlphaFoldDB" id="A0AAW1T1P2"/>
<reference evidence="2 3" key="1">
    <citation type="journal article" date="2024" name="Nat. Commun.">
        <title>Phylogenomics reveals the evolutionary origins of lichenization in chlorophyte algae.</title>
        <authorList>
            <person name="Puginier C."/>
            <person name="Libourel C."/>
            <person name="Otte J."/>
            <person name="Skaloud P."/>
            <person name="Haon M."/>
            <person name="Grisel S."/>
            <person name="Petersen M."/>
            <person name="Berrin J.G."/>
            <person name="Delaux P.M."/>
            <person name="Dal Grande F."/>
            <person name="Keller J."/>
        </authorList>
    </citation>
    <scope>NUCLEOTIDE SEQUENCE [LARGE SCALE GENOMIC DNA]</scope>
    <source>
        <strain evidence="2 3">SAG 2523</strain>
    </source>
</reference>
<dbReference type="EMBL" id="JALJOV010000595">
    <property type="protein sequence ID" value="KAK9862520.1"/>
    <property type="molecule type" value="Genomic_DNA"/>
</dbReference>
<evidence type="ECO:0000313" key="3">
    <source>
        <dbReference type="Proteomes" id="UP001485043"/>
    </source>
</evidence>
<comment type="caution">
    <text evidence="2">The sequence shown here is derived from an EMBL/GenBank/DDBJ whole genome shotgun (WGS) entry which is preliminary data.</text>
</comment>
<organism evidence="2 3">
    <name type="scientific">Apatococcus fuscideae</name>
    <dbReference type="NCBI Taxonomy" id="2026836"/>
    <lineage>
        <taxon>Eukaryota</taxon>
        <taxon>Viridiplantae</taxon>
        <taxon>Chlorophyta</taxon>
        <taxon>core chlorophytes</taxon>
        <taxon>Trebouxiophyceae</taxon>
        <taxon>Chlorellales</taxon>
        <taxon>Chlorellaceae</taxon>
        <taxon>Apatococcus</taxon>
    </lineage>
</organism>
<dbReference type="PROSITE" id="PS01186">
    <property type="entry name" value="EGF_2"/>
    <property type="match status" value="1"/>
</dbReference>
<proteinExistence type="predicted"/>
<dbReference type="Proteomes" id="UP001485043">
    <property type="component" value="Unassembled WGS sequence"/>
</dbReference>
<keyword evidence="3" id="KW-1185">Reference proteome</keyword>
<dbReference type="InterPro" id="IPR000742">
    <property type="entry name" value="EGF"/>
</dbReference>
<protein>
    <recommendedName>
        <fullName evidence="1">EGF-like domain-containing protein</fullName>
    </recommendedName>
</protein>
<accession>A0AAW1T1P2</accession>
<evidence type="ECO:0000313" key="2">
    <source>
        <dbReference type="EMBL" id="KAK9862520.1"/>
    </source>
</evidence>
<feature type="domain" description="EGF-like" evidence="1">
    <location>
        <begin position="49"/>
        <end position="60"/>
    </location>
</feature>